<keyword evidence="5" id="KW-1185">Reference proteome</keyword>
<dbReference type="EMBL" id="CP025938">
    <property type="protein sequence ID" value="AUS05653.1"/>
    <property type="molecule type" value="Genomic_DNA"/>
</dbReference>
<sequence length="113" mass="12918">MKKGYFFFFTCIICLFFVQNTNAQKASTPIHHQQSIEGLSFYPNPVKSETGYITISSKLNSIKKIDIYNVLGKQLLTLKLKSKELNISNLKKGVYILKITENNVSETRKLIVL</sequence>
<proteinExistence type="predicted"/>
<evidence type="ECO:0000256" key="1">
    <source>
        <dbReference type="ARBA" id="ARBA00022729"/>
    </source>
</evidence>
<dbReference type="NCBIfam" id="TIGR04183">
    <property type="entry name" value="Por_Secre_tail"/>
    <property type="match status" value="1"/>
</dbReference>
<organism evidence="4 5">
    <name type="scientific">Pseudotamlana carrageenivorans</name>
    <dbReference type="NCBI Taxonomy" id="2069432"/>
    <lineage>
        <taxon>Bacteria</taxon>
        <taxon>Pseudomonadati</taxon>
        <taxon>Bacteroidota</taxon>
        <taxon>Flavobacteriia</taxon>
        <taxon>Flavobacteriales</taxon>
        <taxon>Flavobacteriaceae</taxon>
        <taxon>Pseudotamlana</taxon>
    </lineage>
</organism>
<feature type="chain" id="PRO_5014402338" description="Secretion system C-terminal sorting domain-containing protein" evidence="2">
    <location>
        <begin position="24"/>
        <end position="113"/>
    </location>
</feature>
<evidence type="ECO:0000256" key="2">
    <source>
        <dbReference type="SAM" id="SignalP"/>
    </source>
</evidence>
<dbReference type="AlphaFoldDB" id="A0A2I7SID1"/>
<dbReference type="InterPro" id="IPR026444">
    <property type="entry name" value="Secre_tail"/>
</dbReference>
<dbReference type="KEGG" id="taj:C1A40_09330"/>
<reference evidence="5" key="1">
    <citation type="submission" date="2018-01" db="EMBL/GenBank/DDBJ databases">
        <title>Complete genome of Tamlana sp. UJ94.</title>
        <authorList>
            <person name="Jung J."/>
            <person name="Chung D."/>
            <person name="Bae S.S."/>
            <person name="Baek K."/>
        </authorList>
    </citation>
    <scope>NUCLEOTIDE SEQUENCE [LARGE SCALE GENOMIC DNA]</scope>
    <source>
        <strain evidence="5">UJ94</strain>
    </source>
</reference>
<dbReference type="Pfam" id="PF18962">
    <property type="entry name" value="Por_Secre_tail"/>
    <property type="match status" value="1"/>
</dbReference>
<protein>
    <recommendedName>
        <fullName evidence="3">Secretion system C-terminal sorting domain-containing protein</fullName>
    </recommendedName>
</protein>
<feature type="signal peptide" evidence="2">
    <location>
        <begin position="1"/>
        <end position="23"/>
    </location>
</feature>
<evidence type="ECO:0000259" key="3">
    <source>
        <dbReference type="Pfam" id="PF18962"/>
    </source>
</evidence>
<name>A0A2I7SID1_9FLAO</name>
<evidence type="ECO:0000313" key="5">
    <source>
        <dbReference type="Proteomes" id="UP000236592"/>
    </source>
</evidence>
<dbReference type="RefSeq" id="WP_102995665.1">
    <property type="nucleotide sequence ID" value="NZ_CP025938.1"/>
</dbReference>
<feature type="domain" description="Secretion system C-terminal sorting" evidence="3">
    <location>
        <begin position="42"/>
        <end position="112"/>
    </location>
</feature>
<gene>
    <name evidence="4" type="ORF">C1A40_09330</name>
</gene>
<keyword evidence="1 2" id="KW-0732">Signal</keyword>
<accession>A0A2I7SID1</accession>
<evidence type="ECO:0000313" key="4">
    <source>
        <dbReference type="EMBL" id="AUS05653.1"/>
    </source>
</evidence>
<dbReference type="OrthoDB" id="862563at2"/>
<dbReference type="Proteomes" id="UP000236592">
    <property type="component" value="Chromosome"/>
</dbReference>